<dbReference type="Proteomes" id="UP000250235">
    <property type="component" value="Unassembled WGS sequence"/>
</dbReference>
<dbReference type="SUPFAM" id="SSF81383">
    <property type="entry name" value="F-box domain"/>
    <property type="match status" value="1"/>
</dbReference>
<dbReference type="InterPro" id="IPR001810">
    <property type="entry name" value="F-box_dom"/>
</dbReference>
<name>A0A2Z7DHD4_9LAMI</name>
<organism evidence="3 4">
    <name type="scientific">Dorcoceras hygrometricum</name>
    <dbReference type="NCBI Taxonomy" id="472368"/>
    <lineage>
        <taxon>Eukaryota</taxon>
        <taxon>Viridiplantae</taxon>
        <taxon>Streptophyta</taxon>
        <taxon>Embryophyta</taxon>
        <taxon>Tracheophyta</taxon>
        <taxon>Spermatophyta</taxon>
        <taxon>Magnoliopsida</taxon>
        <taxon>eudicotyledons</taxon>
        <taxon>Gunneridae</taxon>
        <taxon>Pentapetalae</taxon>
        <taxon>asterids</taxon>
        <taxon>lamiids</taxon>
        <taxon>Lamiales</taxon>
        <taxon>Gesneriaceae</taxon>
        <taxon>Didymocarpoideae</taxon>
        <taxon>Trichosporeae</taxon>
        <taxon>Loxocarpinae</taxon>
        <taxon>Dorcoceras</taxon>
    </lineage>
</organism>
<dbReference type="EMBL" id="KQ987720">
    <property type="protein sequence ID" value="KZV57073.1"/>
    <property type="molecule type" value="Genomic_DNA"/>
</dbReference>
<dbReference type="SMART" id="SM00256">
    <property type="entry name" value="FBOX"/>
    <property type="match status" value="1"/>
</dbReference>
<gene>
    <name evidence="3" type="ORF">F511_05947</name>
</gene>
<dbReference type="InterPro" id="IPR050796">
    <property type="entry name" value="SCF_F-box_component"/>
</dbReference>
<evidence type="ECO:0000313" key="4">
    <source>
        <dbReference type="Proteomes" id="UP000250235"/>
    </source>
</evidence>
<dbReference type="InterPro" id="IPR006527">
    <property type="entry name" value="F-box-assoc_dom_typ1"/>
</dbReference>
<feature type="region of interest" description="Disordered" evidence="1">
    <location>
        <begin position="1"/>
        <end position="65"/>
    </location>
</feature>
<dbReference type="Pfam" id="PF07734">
    <property type="entry name" value="FBA_1"/>
    <property type="match status" value="1"/>
</dbReference>
<sequence>MDPNMRNERRRRFYQRRERREENQPLIRADSGAKRQRKLKDFLQRKTVKQRSSGKAEAAQNPGSEGEFEIMQIPDDLLFKVFSLLPAESLVKLQFVCKKWYALVNGLTFIKFHAQQSETVLISQDLIVDRPHTSYLVLPPVEPKPHFHYLDLSRGYDNFVESCVSDLVEIRASCDGLVLGIRAKKKGLILMNPFTRKHAILPLGTVGFNDSYGFAFCIQARTYKVAHLFRDAPGYTVCEILNVSTRKWTCMDGPSSELLHDVAQRPVSVRGSLYWMPREHGSDYFVSMDLEDEKFSSMKLPIFCAVNDRLVDVGGALGFVTHATLNLMQVWVLKGRENWVKRFSIYMNFDVTRVVPICSSRNGKEIVFEYPGNHLYVYDMETGDTKEVYSRDDEEYCEGAETLFIPHRNTLASWEDIIN</sequence>
<feature type="domain" description="F-box" evidence="2">
    <location>
        <begin position="67"/>
        <end position="112"/>
    </location>
</feature>
<dbReference type="InterPro" id="IPR017451">
    <property type="entry name" value="F-box-assoc_interact_dom"/>
</dbReference>
<evidence type="ECO:0000256" key="1">
    <source>
        <dbReference type="SAM" id="MobiDB-lite"/>
    </source>
</evidence>
<dbReference type="InterPro" id="IPR036047">
    <property type="entry name" value="F-box-like_dom_sf"/>
</dbReference>
<dbReference type="CDD" id="cd09917">
    <property type="entry name" value="F-box_SF"/>
    <property type="match status" value="1"/>
</dbReference>
<dbReference type="PANTHER" id="PTHR31672">
    <property type="entry name" value="BNACNNG10540D PROTEIN"/>
    <property type="match status" value="1"/>
</dbReference>
<dbReference type="OrthoDB" id="1938527at2759"/>
<evidence type="ECO:0000313" key="3">
    <source>
        <dbReference type="EMBL" id="KZV57073.1"/>
    </source>
</evidence>
<accession>A0A2Z7DHD4</accession>
<reference evidence="3 4" key="1">
    <citation type="journal article" date="2015" name="Proc. Natl. Acad. Sci. U.S.A.">
        <title>The resurrection genome of Boea hygrometrica: A blueprint for survival of dehydration.</title>
        <authorList>
            <person name="Xiao L."/>
            <person name="Yang G."/>
            <person name="Zhang L."/>
            <person name="Yang X."/>
            <person name="Zhao S."/>
            <person name="Ji Z."/>
            <person name="Zhou Q."/>
            <person name="Hu M."/>
            <person name="Wang Y."/>
            <person name="Chen M."/>
            <person name="Xu Y."/>
            <person name="Jin H."/>
            <person name="Xiao X."/>
            <person name="Hu G."/>
            <person name="Bao F."/>
            <person name="Hu Y."/>
            <person name="Wan P."/>
            <person name="Li L."/>
            <person name="Deng X."/>
            <person name="Kuang T."/>
            <person name="Xiang C."/>
            <person name="Zhu J.K."/>
            <person name="Oliver M.J."/>
            <person name="He Y."/>
        </authorList>
    </citation>
    <scope>NUCLEOTIDE SEQUENCE [LARGE SCALE GENOMIC DNA]</scope>
    <source>
        <strain evidence="4">cv. XS01</strain>
    </source>
</reference>
<dbReference type="Gene3D" id="1.20.1280.50">
    <property type="match status" value="1"/>
</dbReference>
<protein>
    <submittedName>
        <fullName evidence="3">F-box protein-like</fullName>
    </submittedName>
</protein>
<dbReference type="AlphaFoldDB" id="A0A2Z7DHD4"/>
<dbReference type="NCBIfam" id="TIGR01640">
    <property type="entry name" value="F_box_assoc_1"/>
    <property type="match status" value="1"/>
</dbReference>
<keyword evidence="4" id="KW-1185">Reference proteome</keyword>
<dbReference type="PANTHER" id="PTHR31672:SF11">
    <property type="entry name" value="F-BOX PROTEIN CPR1-LIKE ISOFORM X2"/>
    <property type="match status" value="1"/>
</dbReference>
<dbReference type="Pfam" id="PF00646">
    <property type="entry name" value="F-box"/>
    <property type="match status" value="1"/>
</dbReference>
<dbReference type="PROSITE" id="PS50181">
    <property type="entry name" value="FBOX"/>
    <property type="match status" value="1"/>
</dbReference>
<evidence type="ECO:0000259" key="2">
    <source>
        <dbReference type="PROSITE" id="PS50181"/>
    </source>
</evidence>
<proteinExistence type="predicted"/>